<feature type="compositionally biased region" description="Low complexity" evidence="13">
    <location>
        <begin position="202"/>
        <end position="213"/>
    </location>
</feature>
<evidence type="ECO:0000256" key="3">
    <source>
        <dbReference type="ARBA" id="ARBA00004496"/>
    </source>
</evidence>
<evidence type="ECO:0000256" key="11">
    <source>
        <dbReference type="ARBA" id="ARBA00039257"/>
    </source>
</evidence>
<dbReference type="GO" id="GO:0008745">
    <property type="term" value="F:N-acetylmuramoyl-L-alanine amidase activity"/>
    <property type="evidence" value="ECO:0007669"/>
    <property type="project" value="UniProtKB-EC"/>
</dbReference>
<evidence type="ECO:0000256" key="8">
    <source>
        <dbReference type="ARBA" id="ARBA00022801"/>
    </source>
</evidence>
<dbReference type="Gene3D" id="3.40.80.10">
    <property type="entry name" value="Peptidoglycan recognition protein-like"/>
    <property type="match status" value="1"/>
</dbReference>
<sequence>MREPLLRQPRFEIGPEGWALGALAMPSLHFDLRPDPRDVSLIVVHNITLPPGRFGTGCVERFFTGRLGLDEDPSFESLRGLRVASHFFIERSGLVIQFLSCAVRGWHAGRSSFEGRPRCNDFSVGIELEGTDFEPFEDIQYESLAAVMEALARRYPIRAAAGHSDIAPGRKTDPGPYFDWSRVMTRGLLERGVAFPFAAGAGKAPGAGAAARAPLTSAGEGRPS</sequence>
<dbReference type="InterPro" id="IPR051206">
    <property type="entry name" value="NAMLAA_amidase_2"/>
</dbReference>
<dbReference type="RefSeq" id="WP_243375839.1">
    <property type="nucleotide sequence ID" value="NZ_JAKZJU020000001.1"/>
</dbReference>
<evidence type="ECO:0000256" key="1">
    <source>
        <dbReference type="ARBA" id="ARBA00001561"/>
    </source>
</evidence>
<keyword evidence="16" id="KW-1185">Reference proteome</keyword>
<keyword evidence="8 15" id="KW-0378">Hydrolase</keyword>
<evidence type="ECO:0000313" key="15">
    <source>
        <dbReference type="EMBL" id="MDL2058622.1"/>
    </source>
</evidence>
<evidence type="ECO:0000256" key="9">
    <source>
        <dbReference type="ARBA" id="ARBA00022833"/>
    </source>
</evidence>
<evidence type="ECO:0000256" key="4">
    <source>
        <dbReference type="ARBA" id="ARBA00007553"/>
    </source>
</evidence>
<protein>
    <recommendedName>
        <fullName evidence="11">1,6-anhydro-N-acetylmuramyl-L-alanine amidase AmpD</fullName>
        <ecNumber evidence="5">3.5.1.28</ecNumber>
    </recommendedName>
    <alternativeName>
        <fullName evidence="12">N-acetylmuramoyl-L-alanine amidase</fullName>
    </alternativeName>
</protein>
<dbReference type="EMBL" id="JAKZJU020000001">
    <property type="protein sequence ID" value="MDL2058622.1"/>
    <property type="molecule type" value="Genomic_DNA"/>
</dbReference>
<dbReference type="PANTHER" id="PTHR30417:SF4">
    <property type="entry name" value="1,6-ANHYDRO-N-ACETYLMURAMYL-L-ALANINE AMIDASE AMPD"/>
    <property type="match status" value="1"/>
</dbReference>
<evidence type="ECO:0000256" key="7">
    <source>
        <dbReference type="ARBA" id="ARBA00022723"/>
    </source>
</evidence>
<keyword evidence="6" id="KW-0963">Cytoplasm</keyword>
<evidence type="ECO:0000256" key="6">
    <source>
        <dbReference type="ARBA" id="ARBA00022490"/>
    </source>
</evidence>
<feature type="domain" description="N-acetylmuramoyl-L-alanine amidase" evidence="14">
    <location>
        <begin position="27"/>
        <end position="175"/>
    </location>
</feature>
<evidence type="ECO:0000256" key="13">
    <source>
        <dbReference type="SAM" id="MobiDB-lite"/>
    </source>
</evidence>
<dbReference type="Proteomes" id="UP001165481">
    <property type="component" value="Unassembled WGS sequence"/>
</dbReference>
<evidence type="ECO:0000259" key="14">
    <source>
        <dbReference type="SMART" id="SM00644"/>
    </source>
</evidence>
<comment type="similarity">
    <text evidence="4">Belongs to the N-acetylmuramoyl-L-alanine amidase 2 family.</text>
</comment>
<dbReference type="EC" id="3.5.1.28" evidence="5"/>
<proteinExistence type="inferred from homology"/>
<feature type="region of interest" description="Disordered" evidence="13">
    <location>
        <begin position="202"/>
        <end position="224"/>
    </location>
</feature>
<evidence type="ECO:0000256" key="2">
    <source>
        <dbReference type="ARBA" id="ARBA00001947"/>
    </source>
</evidence>
<keyword evidence="7" id="KW-0479">Metal-binding</keyword>
<evidence type="ECO:0000256" key="5">
    <source>
        <dbReference type="ARBA" id="ARBA00011901"/>
    </source>
</evidence>
<dbReference type="PANTHER" id="PTHR30417">
    <property type="entry name" value="N-ACETYLMURAMOYL-L-ALANINE AMIDASE AMID"/>
    <property type="match status" value="1"/>
</dbReference>
<dbReference type="CDD" id="cd06583">
    <property type="entry name" value="PGRP"/>
    <property type="match status" value="1"/>
</dbReference>
<keyword evidence="9" id="KW-0862">Zinc</keyword>
<dbReference type="SMART" id="SM00644">
    <property type="entry name" value="Ami_2"/>
    <property type="match status" value="1"/>
</dbReference>
<reference evidence="15" key="1">
    <citation type="submission" date="2023-03" db="EMBL/GenBank/DDBJ databases">
        <title>Mesosutterella sp. nov. isolated from porcine feces.</title>
        <authorList>
            <person name="Yu S."/>
        </authorList>
    </citation>
    <scope>NUCLEOTIDE SEQUENCE</scope>
    <source>
        <strain evidence="15">AGMB02718</strain>
    </source>
</reference>
<evidence type="ECO:0000256" key="12">
    <source>
        <dbReference type="ARBA" id="ARBA00042615"/>
    </source>
</evidence>
<accession>A0ABT7IMS8</accession>
<dbReference type="SUPFAM" id="SSF55846">
    <property type="entry name" value="N-acetylmuramoyl-L-alanine amidase-like"/>
    <property type="match status" value="1"/>
</dbReference>
<dbReference type="NCBIfam" id="NF008758">
    <property type="entry name" value="PRK11789.1"/>
    <property type="match status" value="1"/>
</dbReference>
<dbReference type="Pfam" id="PF01510">
    <property type="entry name" value="Amidase_2"/>
    <property type="match status" value="1"/>
</dbReference>
<dbReference type="InterPro" id="IPR002502">
    <property type="entry name" value="Amidase_domain"/>
</dbReference>
<comment type="caution">
    <text evidence="15">The sequence shown here is derived from an EMBL/GenBank/DDBJ whole genome shotgun (WGS) entry which is preliminary data.</text>
</comment>
<comment type="catalytic activity">
    <reaction evidence="1">
        <text>Hydrolyzes the link between N-acetylmuramoyl residues and L-amino acid residues in certain cell-wall glycopeptides.</text>
        <dbReference type="EC" id="3.5.1.28"/>
    </reaction>
</comment>
<comment type="subcellular location">
    <subcellularLocation>
        <location evidence="3">Cytoplasm</location>
    </subcellularLocation>
</comment>
<name>A0ABT7IMS8_9BURK</name>
<dbReference type="InterPro" id="IPR036505">
    <property type="entry name" value="Amidase/PGRP_sf"/>
</dbReference>
<evidence type="ECO:0000313" key="16">
    <source>
        <dbReference type="Proteomes" id="UP001165481"/>
    </source>
</evidence>
<comment type="cofactor">
    <cofactor evidence="2">
        <name>Zn(2+)</name>
        <dbReference type="ChEBI" id="CHEBI:29105"/>
    </cofactor>
</comment>
<keyword evidence="10" id="KW-0961">Cell wall biogenesis/degradation</keyword>
<evidence type="ECO:0000256" key="10">
    <source>
        <dbReference type="ARBA" id="ARBA00023316"/>
    </source>
</evidence>
<gene>
    <name evidence="15" type="primary">ampD</name>
    <name evidence="15" type="ORF">MUN46_001445</name>
</gene>
<organism evidence="15 16">
    <name type="scientific">Mesosutterella faecium</name>
    <dbReference type="NCBI Taxonomy" id="2925194"/>
    <lineage>
        <taxon>Bacteria</taxon>
        <taxon>Pseudomonadati</taxon>
        <taxon>Pseudomonadota</taxon>
        <taxon>Betaproteobacteria</taxon>
        <taxon>Burkholderiales</taxon>
        <taxon>Sutterellaceae</taxon>
        <taxon>Mesosutterella</taxon>
    </lineage>
</organism>